<sequence length="61" mass="7049">MVVRVLRFDHTSQREVVPDFVRGEVPGSSGNKPTESPSHLAPHWSPDPERRAWSLPYRRKL</sequence>
<accession>A0A3P5Z945</accession>
<dbReference type="EMBL" id="LR031571">
    <property type="protein sequence ID" value="VDC76487.1"/>
    <property type="molecule type" value="Genomic_DNA"/>
</dbReference>
<evidence type="ECO:0000313" key="2">
    <source>
        <dbReference type="EMBL" id="VDC76487.1"/>
    </source>
</evidence>
<feature type="region of interest" description="Disordered" evidence="1">
    <location>
        <begin position="21"/>
        <end position="47"/>
    </location>
</feature>
<organism evidence="2">
    <name type="scientific">Brassica campestris</name>
    <name type="common">Field mustard</name>
    <dbReference type="NCBI Taxonomy" id="3711"/>
    <lineage>
        <taxon>Eukaryota</taxon>
        <taxon>Viridiplantae</taxon>
        <taxon>Streptophyta</taxon>
        <taxon>Embryophyta</taxon>
        <taxon>Tracheophyta</taxon>
        <taxon>Spermatophyta</taxon>
        <taxon>Magnoliopsida</taxon>
        <taxon>eudicotyledons</taxon>
        <taxon>Gunneridae</taxon>
        <taxon>Pentapetalae</taxon>
        <taxon>rosids</taxon>
        <taxon>malvids</taxon>
        <taxon>Brassicales</taxon>
        <taxon>Brassicaceae</taxon>
        <taxon>Brassiceae</taxon>
        <taxon>Brassica</taxon>
    </lineage>
</organism>
<dbReference type="AlphaFoldDB" id="A0A3P5Z945"/>
<protein>
    <submittedName>
        <fullName evidence="2">Uncharacterized protein</fullName>
    </submittedName>
</protein>
<feature type="compositionally biased region" description="Polar residues" evidence="1">
    <location>
        <begin position="28"/>
        <end position="37"/>
    </location>
</feature>
<name>A0A3P5Z945_BRACM</name>
<proteinExistence type="predicted"/>
<evidence type="ECO:0000256" key="1">
    <source>
        <dbReference type="SAM" id="MobiDB-lite"/>
    </source>
</evidence>
<reference evidence="2" key="1">
    <citation type="submission" date="2018-11" db="EMBL/GenBank/DDBJ databases">
        <authorList>
            <consortium name="Genoscope - CEA"/>
            <person name="William W."/>
        </authorList>
    </citation>
    <scope>NUCLEOTIDE SEQUENCE</scope>
</reference>
<gene>
    <name evidence="2" type="ORF">BRAA01T02989Z</name>
</gene>